<comment type="caution">
    <text evidence="4">The sequence shown here is derived from an EMBL/GenBank/DDBJ whole genome shotgun (WGS) entry which is preliminary data.</text>
</comment>
<protein>
    <submittedName>
        <fullName evidence="4">V-type ATP synthase subunit D</fullName>
    </submittedName>
</protein>
<dbReference type="AlphaFoldDB" id="A0A5D0MGY6"/>
<evidence type="ECO:0000313" key="4">
    <source>
        <dbReference type="EMBL" id="TYB32947.1"/>
    </source>
</evidence>
<proteinExistence type="inferred from homology"/>
<keyword evidence="2" id="KW-0813">Transport</keyword>
<organism evidence="4 5">
    <name type="scientific">Flexistipes sinusarabici</name>
    <dbReference type="NCBI Taxonomy" id="2352"/>
    <lineage>
        <taxon>Bacteria</taxon>
        <taxon>Pseudomonadati</taxon>
        <taxon>Deferribacterota</taxon>
        <taxon>Deferribacteres</taxon>
        <taxon>Deferribacterales</taxon>
        <taxon>Flexistipitaceae</taxon>
        <taxon>Flexistipes</taxon>
    </lineage>
</organism>
<dbReference type="Gene3D" id="1.10.287.3240">
    <property type="match status" value="1"/>
</dbReference>
<name>A0A5D0MGY6_FLESI</name>
<dbReference type="PANTHER" id="PTHR11671">
    <property type="entry name" value="V-TYPE ATP SYNTHASE SUBUNIT D"/>
    <property type="match status" value="1"/>
</dbReference>
<dbReference type="Pfam" id="PF01813">
    <property type="entry name" value="ATP-synt_D"/>
    <property type="match status" value="1"/>
</dbReference>
<gene>
    <name evidence="4" type="ORF">FXF49_08870</name>
</gene>
<accession>A0A5D0MGY6</accession>
<evidence type="ECO:0000256" key="2">
    <source>
        <dbReference type="ARBA" id="ARBA00022448"/>
    </source>
</evidence>
<dbReference type="InterPro" id="IPR002699">
    <property type="entry name" value="V_ATPase_D"/>
</dbReference>
<dbReference type="EMBL" id="VSIV01000229">
    <property type="protein sequence ID" value="TYB32947.1"/>
    <property type="molecule type" value="Genomic_DNA"/>
</dbReference>
<sequence>MLQHTRTKLIELKNSINTVENSISILNTKRAALIGELMKITRLYYDKREIIKDKYAKALSQLDKSRRLDGSEFFDSALQSAIREVEFDVKSYNLWGVPIKEVRIPGDKIPETDKRNLGFLTSSTFFEKTLQDFEILVNELLDNINYEYKIKRLSAEVVKINRRINALEQKILPRIKSDIKNIQQHLSERERAEFIKLKYFKNVLRQR</sequence>
<dbReference type="RefSeq" id="WP_303701549.1">
    <property type="nucleotide sequence ID" value="NZ_VSIV01000229.1"/>
</dbReference>
<evidence type="ECO:0000256" key="3">
    <source>
        <dbReference type="ARBA" id="ARBA00023065"/>
    </source>
</evidence>
<evidence type="ECO:0000313" key="5">
    <source>
        <dbReference type="Proteomes" id="UP000323337"/>
    </source>
</evidence>
<evidence type="ECO:0000256" key="1">
    <source>
        <dbReference type="ARBA" id="ARBA00005850"/>
    </source>
</evidence>
<dbReference type="Proteomes" id="UP000323337">
    <property type="component" value="Unassembled WGS sequence"/>
</dbReference>
<dbReference type="NCBIfam" id="TIGR00309">
    <property type="entry name" value="V_ATPase_subD"/>
    <property type="match status" value="1"/>
</dbReference>
<comment type="similarity">
    <text evidence="1">Belongs to the V-ATPase D subunit family.</text>
</comment>
<dbReference type="GO" id="GO:0046961">
    <property type="term" value="F:proton-transporting ATPase activity, rotational mechanism"/>
    <property type="evidence" value="ECO:0007669"/>
    <property type="project" value="InterPro"/>
</dbReference>
<reference evidence="4 5" key="1">
    <citation type="submission" date="2019-08" db="EMBL/GenBank/DDBJ databases">
        <title>Genomic characterization of a novel candidate phylum (ARYD3) from a high temperature, high salinity tertiary oil reservoir in north central Oklahoma, USA.</title>
        <authorList>
            <person name="Youssef N.H."/>
            <person name="Yadav A."/>
            <person name="Elshahed M.S."/>
        </authorList>
    </citation>
    <scope>NUCLEOTIDE SEQUENCE [LARGE SCALE GENOMIC DNA]</scope>
    <source>
        <strain evidence="4">ARYD1</strain>
    </source>
</reference>
<keyword evidence="3" id="KW-0406">Ion transport</keyword>